<dbReference type="InterPro" id="IPR050742">
    <property type="entry name" value="Helicase_Restrict-Modif_Enz"/>
</dbReference>
<evidence type="ECO:0000259" key="1">
    <source>
        <dbReference type="PROSITE" id="PS51192"/>
    </source>
</evidence>
<dbReference type="InterPro" id="IPR027417">
    <property type="entry name" value="P-loop_NTPase"/>
</dbReference>
<dbReference type="Pfam" id="PF04851">
    <property type="entry name" value="ResIII"/>
    <property type="match status" value="1"/>
</dbReference>
<dbReference type="PANTHER" id="PTHR47396">
    <property type="entry name" value="TYPE I RESTRICTION ENZYME ECOKI R PROTEIN"/>
    <property type="match status" value="1"/>
</dbReference>
<dbReference type="PANTHER" id="PTHR47396:SF1">
    <property type="entry name" value="ATP-DEPENDENT HELICASE IRC3-RELATED"/>
    <property type="match status" value="1"/>
</dbReference>
<dbReference type="Gene3D" id="3.40.50.300">
    <property type="entry name" value="P-loop containing nucleotide triphosphate hydrolases"/>
    <property type="match status" value="2"/>
</dbReference>
<dbReference type="EMBL" id="MGFS01000006">
    <property type="protein sequence ID" value="OGM11968.1"/>
    <property type="molecule type" value="Genomic_DNA"/>
</dbReference>
<dbReference type="SMART" id="SM00487">
    <property type="entry name" value="DEXDc"/>
    <property type="match status" value="1"/>
</dbReference>
<dbReference type="InterPro" id="IPR001650">
    <property type="entry name" value="Helicase_C-like"/>
</dbReference>
<evidence type="ECO:0000259" key="2">
    <source>
        <dbReference type="PROSITE" id="PS51194"/>
    </source>
</evidence>
<organism evidence="3 4">
    <name type="scientific">Candidatus Woesebacteria bacterium RBG_16_34_12</name>
    <dbReference type="NCBI Taxonomy" id="1802480"/>
    <lineage>
        <taxon>Bacteria</taxon>
        <taxon>Candidatus Woeseibacteriota</taxon>
    </lineage>
</organism>
<feature type="domain" description="Helicase C-terminal" evidence="2">
    <location>
        <begin position="452"/>
        <end position="622"/>
    </location>
</feature>
<dbReference type="InterPro" id="IPR006935">
    <property type="entry name" value="Helicase/UvrB_N"/>
</dbReference>
<dbReference type="Proteomes" id="UP000177053">
    <property type="component" value="Unassembled WGS sequence"/>
</dbReference>
<dbReference type="Pfam" id="PF08463">
    <property type="entry name" value="EcoEI_R_C"/>
    <property type="match status" value="1"/>
</dbReference>
<dbReference type="InterPro" id="IPR013670">
    <property type="entry name" value="EcoEI_R_C_dom"/>
</dbReference>
<reference evidence="3 4" key="1">
    <citation type="journal article" date="2016" name="Nat. Commun.">
        <title>Thousands of microbial genomes shed light on interconnected biogeochemical processes in an aquifer system.</title>
        <authorList>
            <person name="Anantharaman K."/>
            <person name="Brown C.T."/>
            <person name="Hug L.A."/>
            <person name="Sharon I."/>
            <person name="Castelle C.J."/>
            <person name="Probst A.J."/>
            <person name="Thomas B.C."/>
            <person name="Singh A."/>
            <person name="Wilkins M.J."/>
            <person name="Karaoz U."/>
            <person name="Brodie E.L."/>
            <person name="Williams K.H."/>
            <person name="Hubbard S.S."/>
            <person name="Banfield J.F."/>
        </authorList>
    </citation>
    <scope>NUCLEOTIDE SEQUENCE [LARGE SCALE GENOMIC DNA]</scope>
</reference>
<comment type="caution">
    <text evidence="3">The sequence shown here is derived from an EMBL/GenBank/DDBJ whole genome shotgun (WGS) entry which is preliminary data.</text>
</comment>
<dbReference type="CDD" id="cd18799">
    <property type="entry name" value="SF2_C_EcoAI-like"/>
    <property type="match status" value="1"/>
</dbReference>
<accession>A0A1F7XC35</accession>
<keyword evidence="3" id="KW-0378">Hydrolase</keyword>
<keyword evidence="3" id="KW-0255">Endonuclease</keyword>
<dbReference type="GO" id="GO:0009307">
    <property type="term" value="P:DNA restriction-modification system"/>
    <property type="evidence" value="ECO:0007669"/>
    <property type="project" value="UniProtKB-KW"/>
</dbReference>
<dbReference type="AlphaFoldDB" id="A0A1F7XC35"/>
<dbReference type="Pfam" id="PF00271">
    <property type="entry name" value="Helicase_C"/>
    <property type="match status" value="1"/>
</dbReference>
<dbReference type="InterPro" id="IPR014001">
    <property type="entry name" value="Helicase_ATP-bd"/>
</dbReference>
<proteinExistence type="predicted"/>
<evidence type="ECO:0000313" key="3">
    <source>
        <dbReference type="EMBL" id="OGM11968.1"/>
    </source>
</evidence>
<dbReference type="PROSITE" id="PS51192">
    <property type="entry name" value="HELICASE_ATP_BIND_1"/>
    <property type="match status" value="1"/>
</dbReference>
<name>A0A1F7XC35_9BACT</name>
<feature type="domain" description="Helicase ATP-binding" evidence="1">
    <location>
        <begin position="175"/>
        <end position="381"/>
    </location>
</feature>
<dbReference type="GO" id="GO:0009035">
    <property type="term" value="F:type I site-specific deoxyribonuclease activity"/>
    <property type="evidence" value="ECO:0007669"/>
    <property type="project" value="UniProtKB-EC"/>
</dbReference>
<gene>
    <name evidence="3" type="ORF">A2Z22_04780</name>
</gene>
<dbReference type="SMART" id="SM00490">
    <property type="entry name" value="HELICc"/>
    <property type="match status" value="1"/>
</dbReference>
<dbReference type="GO" id="GO:0005524">
    <property type="term" value="F:ATP binding"/>
    <property type="evidence" value="ECO:0007669"/>
    <property type="project" value="UniProtKB-KW"/>
</dbReference>
<keyword evidence="3" id="KW-0540">Nuclease</keyword>
<protein>
    <submittedName>
        <fullName evidence="3">Restriction endonuclease subunit R</fullName>
    </submittedName>
</protein>
<dbReference type="PROSITE" id="PS51194">
    <property type="entry name" value="HELICASE_CTER"/>
    <property type="match status" value="1"/>
</dbReference>
<dbReference type="GO" id="GO:0003677">
    <property type="term" value="F:DNA binding"/>
    <property type="evidence" value="ECO:0007669"/>
    <property type="project" value="UniProtKB-KW"/>
</dbReference>
<dbReference type="SUPFAM" id="SSF52540">
    <property type="entry name" value="P-loop containing nucleoside triphosphate hydrolases"/>
    <property type="match status" value="2"/>
</dbReference>
<sequence length="905" mass="103063">MDNISEWTTRKKIIDGRLKAAGWTTIVPYSDKLDLTKLHNAAVEELPTENGPADYVLFLYGQPVAIVEAKKLSLGPQNVLIQAQRYAKGLNQGIGDFNGYKVPFIYSTNGEVIWFQDLRPDNSRSRKVKAFHTPQGLSEMAIADLASKTWWFNQNPIDNEKLRYYQKEAISSIESAIQNNKRAMLVAMATGTGKTYTIASLIYRLLKSGTSKRILFLVDRKALAAQAVMEFAAYEAESGLKFNQIYQVYSQKFQSNYLEDDDKFDFTALPNSYLTNPDGNQVFVYVCTIQRMRINLFGNEGMFSDSGEYDPEDDADKLDIPIHAFDTIIADECHRGYTSQEVSKWREVLDHFDATKIGLTATPAAHTTSYFKEIVYRYPYEKAVKDGFLVDYDAVKIESGIRLRGITIQAGEEVEEIDPSTGVQQLDLLEDEKHYETTELEREVTSPDSNRKIIQEYANFALEQEKELGRFPKTLIFADNDLPHTSHSDQIVDVCRDVFGRGDAFVQKITGSPTVDRPLRRIKEFRNRPEPLIVVTVDMLSTGVDIPAIENIVFLRPVRSRILFEQMMGRGTRLCKSFPNGIGTAPKTHFTVFDCFAGTLLESFKNETSITQSTPLSPNRTIRQIIQELSDSVDVDYNTRCLVKRLQRINKNITQEGRDRLTKFIPDGDLGHFASSLPDQLDKERVETLKLLNNDELIDLLENYPRPPKQFIRAIESEDVVTSEYLFRTTDGRELKPDDYILAFEKYVRDNPEHIEAISIILEKPTGWNTEALKELRTSLKSSSEGFTEDKLRKAYKYPLADIISMIKHAGKEEPILSAQERVDLALETVTKEKSLTLAQQEWLGLIRKHLIENLTIDAEDFDTMPIFVNKGGNFNRINQDFDNQLGVFISQLNTAMPQVYAYAN</sequence>
<evidence type="ECO:0000313" key="4">
    <source>
        <dbReference type="Proteomes" id="UP000177053"/>
    </source>
</evidence>
<dbReference type="GO" id="GO:0005829">
    <property type="term" value="C:cytosol"/>
    <property type="evidence" value="ECO:0007669"/>
    <property type="project" value="TreeGrafter"/>
</dbReference>
<dbReference type="Gene3D" id="3.90.1570.30">
    <property type="match status" value="1"/>
</dbReference>